<proteinExistence type="predicted"/>
<comment type="caution">
    <text evidence="1">The sequence shown here is derived from an EMBL/GenBank/DDBJ whole genome shotgun (WGS) entry which is preliminary data.</text>
</comment>
<keyword evidence="2" id="KW-1185">Reference proteome</keyword>
<gene>
    <name evidence="1" type="ORF">FJR74_00775</name>
</gene>
<dbReference type="EMBL" id="VHHP01000002">
    <property type="protein sequence ID" value="TPR54300.1"/>
    <property type="molecule type" value="Genomic_DNA"/>
</dbReference>
<sequence>MIQLSPGNVNKWVYIEVEEADFFAYNDSKKWNWNKFSRLLLKKEKKYSNDKNIKSLYLKNYTKFVNYALKQDCVFYINLHNQRDKGIIKKELQQKFIDKYLKYKKLDSVFKCLEFDGKNLFNILFNKWTKNKYQFLEKINIWKNNIFLETNELQKYFHEVDKNTISLKERWIKNNPYTKGVINKQLSQESYVHCLKVLHKNSKNEVKSIEYLKALELIENWNKYEITNLNKIENFSDIYDSYNWNITWFKKNRIPSKTLIFDYYRYLNIPMWADSQTLLSLIKHKTRGAKNKYEFKLYKKINFLYESAKSKFTNPTYIWLYNRDLIFTFSPFHLNVNLFELFGIGEKSNYVNLEYHTNRKAIIKIYDNLIKFLRSEKMFGTEIQITDFLYDIAHNEDLWNEYNEYLLDFNKKNKHMKLNKSHTYMLLCKYFRSFKNVIENKII</sequence>
<organism evidence="1 2">
    <name type="scientific">Metamycoplasma neophronis</name>
    <dbReference type="NCBI Taxonomy" id="872983"/>
    <lineage>
        <taxon>Bacteria</taxon>
        <taxon>Bacillati</taxon>
        <taxon>Mycoplasmatota</taxon>
        <taxon>Mycoplasmoidales</taxon>
        <taxon>Metamycoplasmataceae</taxon>
        <taxon>Metamycoplasma</taxon>
    </lineage>
</organism>
<reference evidence="1" key="1">
    <citation type="submission" date="2019-06" db="EMBL/GenBank/DDBJ databases">
        <title>Mycoplasma neophronis type strain whole genome sequence.</title>
        <authorList>
            <person name="Spergser J."/>
        </authorList>
    </citation>
    <scope>NUCLEOTIDE SEQUENCE [LARGE SCALE GENOMIC DNA]</scope>
    <source>
        <strain evidence="1">DSM 24097</strain>
    </source>
</reference>
<accession>A0ABY2Z0K9</accession>
<protein>
    <submittedName>
        <fullName evidence="1">Uncharacterized protein</fullName>
    </submittedName>
</protein>
<name>A0ABY2Z0K9_9BACT</name>
<dbReference type="Proteomes" id="UP000316851">
    <property type="component" value="Unassembled WGS sequence"/>
</dbReference>
<evidence type="ECO:0000313" key="1">
    <source>
        <dbReference type="EMBL" id="TPR54300.1"/>
    </source>
</evidence>
<evidence type="ECO:0000313" key="2">
    <source>
        <dbReference type="Proteomes" id="UP000316851"/>
    </source>
</evidence>
<dbReference type="RefSeq" id="WP_140914645.1">
    <property type="nucleotide sequence ID" value="NZ_VHHP01000002.1"/>
</dbReference>